<organism evidence="13 14">
    <name type="scientific">Futiania mangrovi</name>
    <dbReference type="NCBI Taxonomy" id="2959716"/>
    <lineage>
        <taxon>Bacteria</taxon>
        <taxon>Pseudomonadati</taxon>
        <taxon>Pseudomonadota</taxon>
        <taxon>Alphaproteobacteria</taxon>
        <taxon>Futianiales</taxon>
        <taxon>Futianiaceae</taxon>
        <taxon>Futiania</taxon>
    </lineage>
</organism>
<dbReference type="RefSeq" id="WP_269333591.1">
    <property type="nucleotide sequence ID" value="NZ_JAMZFT010000003.1"/>
</dbReference>
<evidence type="ECO:0000256" key="5">
    <source>
        <dbReference type="ARBA" id="ARBA00019077"/>
    </source>
</evidence>
<evidence type="ECO:0000313" key="14">
    <source>
        <dbReference type="Proteomes" id="UP001055804"/>
    </source>
</evidence>
<keyword evidence="11" id="KW-0448">Lipopolysaccharide biosynthesis</keyword>
<sequence length="438" mass="45918">MSRRPESASALPGTALLPLYRLATRAALPFLPGLLERRAARGKEDRARMGEKLGRYTQARPAGPLVWLHGASVGEAVSALPLIEALLARDPRLHVLLTTGTRTSAEMMARRLPPRALHQFAPLDAPAPVARFLGHWRPDAGLLLESELWPNLIAMARARGVPLALVNARLSARSAARWTWPGAPRGLFAAFSRILAQDATTAERLRALGARDVAVPGNLKYAAPPLPADAEEVAALDIQLGSRPRWVAASTHPGEETQVLGAHAHLRRTAPDALLILVPRHPERGAEVAALARGQGLAVTLRSAGEAIGPATAVHVADTLGELGLFYRTAALAFLGGSLVPHGGQNALEAARLGCAILHGPHVGNFAEIYARLDEAGGAATVADADALATRIAEFAAAPDILARMGDAARALAVDESSVVDRIVSALAPLLPAPEPGP</sequence>
<dbReference type="InterPro" id="IPR007507">
    <property type="entry name" value="Glycos_transf_N"/>
</dbReference>
<comment type="function">
    <text evidence="1 11">Involved in lipopolysaccharide (LPS) biosynthesis. Catalyzes the transfer of 3-deoxy-D-manno-octulosonate (Kdo) residue(s) from CMP-Kdo to lipid IV(A), the tetraacyldisaccharide-1,4'-bisphosphate precursor of lipid A.</text>
</comment>
<evidence type="ECO:0000256" key="7">
    <source>
        <dbReference type="ARBA" id="ARBA00031445"/>
    </source>
</evidence>
<evidence type="ECO:0000256" key="11">
    <source>
        <dbReference type="RuleBase" id="RU365103"/>
    </source>
</evidence>
<dbReference type="GO" id="GO:0005886">
    <property type="term" value="C:plasma membrane"/>
    <property type="evidence" value="ECO:0007669"/>
    <property type="project" value="UniProtKB-SubCell"/>
</dbReference>
<evidence type="ECO:0000259" key="12">
    <source>
        <dbReference type="Pfam" id="PF04413"/>
    </source>
</evidence>
<dbReference type="EC" id="2.4.99.12" evidence="4 11"/>
<evidence type="ECO:0000313" key="13">
    <source>
        <dbReference type="EMBL" id="MCP1337629.1"/>
    </source>
</evidence>
<dbReference type="GO" id="GO:0043842">
    <property type="term" value="F:Kdo transferase activity"/>
    <property type="evidence" value="ECO:0007669"/>
    <property type="project" value="UniProtKB-EC"/>
</dbReference>
<comment type="pathway">
    <text evidence="2 11">Bacterial outer membrane biogenesis; LPS core biosynthesis.</text>
</comment>
<reference evidence="13" key="1">
    <citation type="submission" date="2022-06" db="EMBL/GenBank/DDBJ databases">
        <title>Isolation and Genomics of Futiania mangrovii gen. nov., sp. nov., a Rare and Metabolically-versatile member in the Class Alphaproteobacteria.</title>
        <authorList>
            <person name="Liu L."/>
            <person name="Huang W.-C."/>
            <person name="Pan J."/>
            <person name="Li J."/>
            <person name="Huang Y."/>
            <person name="Du H."/>
            <person name="Liu Y."/>
            <person name="Li M."/>
        </authorList>
    </citation>
    <scope>NUCLEOTIDE SEQUENCE</scope>
    <source>
        <strain evidence="13">FT118</strain>
    </source>
</reference>
<feature type="active site" description="Proton acceptor" evidence="9">
    <location>
        <position position="75"/>
    </location>
</feature>
<gene>
    <name evidence="13" type="ORF">NJQ99_14495</name>
</gene>
<keyword evidence="14" id="KW-1185">Reference proteome</keyword>
<dbReference type="InterPro" id="IPR038107">
    <property type="entry name" value="Glycos_transf_N_sf"/>
</dbReference>
<keyword evidence="6 11" id="KW-0808">Transferase</keyword>
<feature type="domain" description="3-deoxy-D-manno-octulosonic-acid transferase N-terminal" evidence="12">
    <location>
        <begin position="48"/>
        <end position="222"/>
    </location>
</feature>
<proteinExistence type="inferred from homology"/>
<keyword evidence="11" id="KW-0472">Membrane</keyword>
<feature type="site" description="Transition state stabilizer" evidence="10">
    <location>
        <position position="145"/>
    </location>
</feature>
<comment type="catalytic activity">
    <reaction evidence="8 11">
        <text>lipid IVA (E. coli) + CMP-3-deoxy-beta-D-manno-octulosonate = alpha-Kdo-(2-&gt;6)-lipid IVA (E. coli) + CMP + H(+)</text>
        <dbReference type="Rhea" id="RHEA:28066"/>
        <dbReference type="ChEBI" id="CHEBI:15378"/>
        <dbReference type="ChEBI" id="CHEBI:58603"/>
        <dbReference type="ChEBI" id="CHEBI:60364"/>
        <dbReference type="ChEBI" id="CHEBI:60377"/>
        <dbReference type="ChEBI" id="CHEBI:85987"/>
        <dbReference type="EC" id="2.4.99.12"/>
    </reaction>
</comment>
<dbReference type="Gene3D" id="3.40.50.11720">
    <property type="entry name" value="3-Deoxy-D-manno-octulosonic-acid transferase, N-terminal domain"/>
    <property type="match status" value="1"/>
</dbReference>
<name>A0A9J6PDZ8_9PROT</name>
<dbReference type="PANTHER" id="PTHR42755:SF1">
    <property type="entry name" value="3-DEOXY-D-MANNO-OCTULOSONIC ACID TRANSFERASE, MITOCHONDRIAL-RELATED"/>
    <property type="match status" value="1"/>
</dbReference>
<comment type="caution">
    <text evidence="13">The sequence shown here is derived from an EMBL/GenBank/DDBJ whole genome shotgun (WGS) entry which is preliminary data.</text>
</comment>
<accession>A0A9J6PDZ8</accession>
<feature type="site" description="Transition state stabilizer" evidence="10">
    <location>
        <position position="220"/>
    </location>
</feature>
<dbReference type="EMBL" id="JAMZFT010000003">
    <property type="protein sequence ID" value="MCP1337629.1"/>
    <property type="molecule type" value="Genomic_DNA"/>
</dbReference>
<comment type="similarity">
    <text evidence="3">Belongs to the glycosyltransferase group 1 family. Glycosyltransferase 30 subfamily.</text>
</comment>
<dbReference type="FunFam" id="3.40.50.2000:FF:000032">
    <property type="entry name" value="3-deoxy-D-manno-octulosonic acid transferase"/>
    <property type="match status" value="1"/>
</dbReference>
<evidence type="ECO:0000256" key="2">
    <source>
        <dbReference type="ARBA" id="ARBA00004713"/>
    </source>
</evidence>
<evidence type="ECO:0000256" key="4">
    <source>
        <dbReference type="ARBA" id="ARBA00012621"/>
    </source>
</evidence>
<dbReference type="PANTHER" id="PTHR42755">
    <property type="entry name" value="3-DEOXY-MANNO-OCTULOSONATE CYTIDYLYLTRANSFERASE"/>
    <property type="match status" value="1"/>
</dbReference>
<dbReference type="SUPFAM" id="SSF53756">
    <property type="entry name" value="UDP-Glycosyltransferase/glycogen phosphorylase"/>
    <property type="match status" value="1"/>
</dbReference>
<comment type="subcellular location">
    <subcellularLocation>
        <location evidence="11">Cell membrane</location>
    </subcellularLocation>
</comment>
<dbReference type="GO" id="GO:0009245">
    <property type="term" value="P:lipid A biosynthetic process"/>
    <property type="evidence" value="ECO:0007669"/>
    <property type="project" value="TreeGrafter"/>
</dbReference>
<dbReference type="AlphaFoldDB" id="A0A9J6PDZ8"/>
<keyword evidence="11" id="KW-1003">Cell membrane</keyword>
<evidence type="ECO:0000256" key="6">
    <source>
        <dbReference type="ARBA" id="ARBA00022679"/>
    </source>
</evidence>
<evidence type="ECO:0000256" key="1">
    <source>
        <dbReference type="ARBA" id="ARBA00003394"/>
    </source>
</evidence>
<dbReference type="Pfam" id="PF04413">
    <property type="entry name" value="Glycos_transf_N"/>
    <property type="match status" value="1"/>
</dbReference>
<evidence type="ECO:0000256" key="8">
    <source>
        <dbReference type="ARBA" id="ARBA00049183"/>
    </source>
</evidence>
<evidence type="ECO:0000256" key="10">
    <source>
        <dbReference type="PIRSR" id="PIRSR639901-2"/>
    </source>
</evidence>
<dbReference type="InterPro" id="IPR039901">
    <property type="entry name" value="Kdotransferase"/>
</dbReference>
<dbReference type="GO" id="GO:0009244">
    <property type="term" value="P:lipopolysaccharide core region biosynthetic process"/>
    <property type="evidence" value="ECO:0007669"/>
    <property type="project" value="UniProtKB-UniRule"/>
</dbReference>
<evidence type="ECO:0000256" key="9">
    <source>
        <dbReference type="PIRSR" id="PIRSR639901-1"/>
    </source>
</evidence>
<evidence type="ECO:0000256" key="3">
    <source>
        <dbReference type="ARBA" id="ARBA00006380"/>
    </source>
</evidence>
<dbReference type="Proteomes" id="UP001055804">
    <property type="component" value="Unassembled WGS sequence"/>
</dbReference>
<protein>
    <recommendedName>
        <fullName evidence="5 11">3-deoxy-D-manno-octulosonic acid transferase</fullName>
        <shortName evidence="11">Kdo transferase</shortName>
        <ecNumber evidence="4 11">2.4.99.12</ecNumber>
    </recommendedName>
    <alternativeName>
        <fullName evidence="7 11">Lipid IV(A) 3-deoxy-D-manno-octulosonic acid transferase</fullName>
    </alternativeName>
</protein>
<dbReference type="Gene3D" id="3.40.50.2000">
    <property type="entry name" value="Glycogen Phosphorylase B"/>
    <property type="match status" value="1"/>
</dbReference>